<protein>
    <submittedName>
        <fullName evidence="2">Uncharacterized protein</fullName>
    </submittedName>
</protein>
<proteinExistence type="predicted"/>
<organism evidence="2">
    <name type="scientific">Trepomonas sp. PC1</name>
    <dbReference type="NCBI Taxonomy" id="1076344"/>
    <lineage>
        <taxon>Eukaryota</taxon>
        <taxon>Metamonada</taxon>
        <taxon>Diplomonadida</taxon>
        <taxon>Hexamitidae</taxon>
        <taxon>Hexamitinae</taxon>
        <taxon>Trepomonas</taxon>
    </lineage>
</organism>
<feature type="compositionally biased region" description="Basic and acidic residues" evidence="1">
    <location>
        <begin position="73"/>
        <end position="82"/>
    </location>
</feature>
<feature type="region of interest" description="Disordered" evidence="1">
    <location>
        <begin position="46"/>
        <end position="172"/>
    </location>
</feature>
<feature type="non-terminal residue" evidence="2">
    <location>
        <position position="578"/>
    </location>
</feature>
<gene>
    <name evidence="2" type="ORF">TPC1_30526</name>
</gene>
<dbReference type="Gene3D" id="2.130.10.30">
    <property type="entry name" value="Regulator of chromosome condensation 1/beta-lactamase-inhibitor protein II"/>
    <property type="match status" value="1"/>
</dbReference>
<name>A0A146K364_9EUKA</name>
<feature type="non-terminal residue" evidence="2">
    <location>
        <position position="1"/>
    </location>
</feature>
<dbReference type="EMBL" id="GDID01006627">
    <property type="protein sequence ID" value="JAP89979.1"/>
    <property type="molecule type" value="Transcribed_RNA"/>
</dbReference>
<evidence type="ECO:0000313" key="2">
    <source>
        <dbReference type="EMBL" id="JAP89979.1"/>
    </source>
</evidence>
<reference evidence="2" key="1">
    <citation type="submission" date="2015-07" db="EMBL/GenBank/DDBJ databases">
        <title>Adaptation to a free-living lifestyle via gene acquisitions in the diplomonad Trepomonas sp. PC1.</title>
        <authorList>
            <person name="Xu F."/>
            <person name="Jerlstrom-Hultqvist J."/>
            <person name="Kolisko M."/>
            <person name="Simpson A.G.B."/>
            <person name="Roger A.J."/>
            <person name="Svard S.G."/>
            <person name="Andersson J.O."/>
        </authorList>
    </citation>
    <scope>NUCLEOTIDE SEQUENCE</scope>
    <source>
        <strain evidence="2">PC1</strain>
    </source>
</reference>
<accession>A0A146K364</accession>
<feature type="compositionally biased region" description="Polar residues" evidence="1">
    <location>
        <begin position="46"/>
        <end position="65"/>
    </location>
</feature>
<evidence type="ECO:0000256" key="1">
    <source>
        <dbReference type="SAM" id="MobiDB-lite"/>
    </source>
</evidence>
<sequence>FICAWSMLNNSLTDDKTQENDLFTPQKRLNNHVVQINNLQEGVIDSSQEQDQRGQQPMPHSNAPINDTVVEPEALKPGDYDISHNSPISEQDQNPEPGPHYFVQNDELAPEDGNTSRQSCLDANQSTSPSNQTNQPHNPIIAGDRAKTQNSHPENSENQSLPKSFNKAQNPQFPNQNELVGEKAENFSQKTLQKILQQTQNAFQLRKKETACESGEYKNTQTGDCVSIRECGELMVYNTTEWEFSCQECGVWVTGRNQYGQLGIGDTNTVQGFTKVSDVCLEQIQMRAYTSLASMGDNTYWAGDALYLTAGTGNVLNFSVQSTSGRFGFNRFNLIKLDSQRVITSGSNQAENLGADVDTGFLGTKQVLSGFLMGQVVKQVGGTSYTSFIVTQSAIYSTNQASYSENGNITVVSSFWGKMQLPQNIKVILKAQFHYYNVILVDQNHNFYANGYSNNMLCYAGSSTKQFVEIGKLKHVSVFLRFGVYVNLDNTVDVCGFLQTGSGTINTTTKLNLQIPDGELVDISVNYYGANALIDNSGVRSVFYIGRMYSPFWDIGVNQNIAQDWTNISTMNPENCSS</sequence>
<feature type="compositionally biased region" description="Polar residues" evidence="1">
    <location>
        <begin position="148"/>
        <end position="172"/>
    </location>
</feature>
<feature type="compositionally biased region" description="Polar residues" evidence="1">
    <location>
        <begin position="113"/>
        <end position="137"/>
    </location>
</feature>
<feature type="compositionally biased region" description="Polar residues" evidence="1">
    <location>
        <begin position="83"/>
        <end position="94"/>
    </location>
</feature>
<dbReference type="SUPFAM" id="SSF50985">
    <property type="entry name" value="RCC1/BLIP-II"/>
    <property type="match status" value="1"/>
</dbReference>
<dbReference type="InterPro" id="IPR009091">
    <property type="entry name" value="RCC1/BLIP-II"/>
</dbReference>
<dbReference type="AlphaFoldDB" id="A0A146K364"/>